<comment type="caution">
    <text evidence="2">The sequence shown here is derived from an EMBL/GenBank/DDBJ whole genome shotgun (WGS) entry which is preliminary data.</text>
</comment>
<gene>
    <name evidence="2" type="ORF">S01H1_11964</name>
</gene>
<accession>X0T7Y8</accession>
<dbReference type="AlphaFoldDB" id="X0T7Y8"/>
<organism evidence="2">
    <name type="scientific">marine sediment metagenome</name>
    <dbReference type="NCBI Taxonomy" id="412755"/>
    <lineage>
        <taxon>unclassified sequences</taxon>
        <taxon>metagenomes</taxon>
        <taxon>ecological metagenomes</taxon>
    </lineage>
</organism>
<proteinExistence type="predicted"/>
<dbReference type="InterPro" id="IPR036105">
    <property type="entry name" value="DiNase_FeMo-co_biosyn_sf"/>
</dbReference>
<protein>
    <recommendedName>
        <fullName evidence="1">Dinitrogenase iron-molybdenum cofactor biosynthesis domain-containing protein</fullName>
    </recommendedName>
</protein>
<reference evidence="2" key="1">
    <citation type="journal article" date="2014" name="Front. Microbiol.">
        <title>High frequency of phylogenetically diverse reductive dehalogenase-homologous genes in deep subseafloor sedimentary metagenomes.</title>
        <authorList>
            <person name="Kawai M."/>
            <person name="Futagami T."/>
            <person name="Toyoda A."/>
            <person name="Takaki Y."/>
            <person name="Nishi S."/>
            <person name="Hori S."/>
            <person name="Arai W."/>
            <person name="Tsubouchi T."/>
            <person name="Morono Y."/>
            <person name="Uchiyama I."/>
            <person name="Ito T."/>
            <person name="Fujiyama A."/>
            <person name="Inagaki F."/>
            <person name="Takami H."/>
        </authorList>
    </citation>
    <scope>NUCLEOTIDE SEQUENCE</scope>
    <source>
        <strain evidence="2">Expedition CK06-06</strain>
    </source>
</reference>
<dbReference type="InterPro" id="IPR003731">
    <property type="entry name" value="Di-Nase_FeMo-co_biosynth"/>
</dbReference>
<dbReference type="SUPFAM" id="SSF53146">
    <property type="entry name" value="Nitrogenase accessory factor-like"/>
    <property type="match status" value="1"/>
</dbReference>
<dbReference type="EMBL" id="BARS01006119">
    <property type="protein sequence ID" value="GAF83441.1"/>
    <property type="molecule type" value="Genomic_DNA"/>
</dbReference>
<dbReference type="Gene3D" id="3.30.420.130">
    <property type="entry name" value="Dinitrogenase iron-molybdenum cofactor biosynthesis domain"/>
    <property type="match status" value="1"/>
</dbReference>
<sequence>MKLAIPIWNDRVSSAFDFAHKLLLVDIEYGREAGRVEISLLPESNPEKANRLKTLGVEVLICGAISRSLASQVQACGVKVLPYVVGQVDEILKAYLTGELIQAQFALPGCWPGARKGFRRRRRSPRGRQ</sequence>
<feature type="domain" description="Dinitrogenase iron-molybdenum cofactor biosynthesis" evidence="1">
    <location>
        <begin position="9"/>
        <end position="96"/>
    </location>
</feature>
<evidence type="ECO:0000313" key="2">
    <source>
        <dbReference type="EMBL" id="GAF83441.1"/>
    </source>
</evidence>
<name>X0T7Y8_9ZZZZ</name>
<evidence type="ECO:0000259" key="1">
    <source>
        <dbReference type="Pfam" id="PF02579"/>
    </source>
</evidence>
<dbReference type="Pfam" id="PF02579">
    <property type="entry name" value="Nitro_FeMo-Co"/>
    <property type="match status" value="1"/>
</dbReference>